<evidence type="ECO:0000313" key="2">
    <source>
        <dbReference type="Proteomes" id="UP001233999"/>
    </source>
</evidence>
<dbReference type="EMBL" id="JASPKZ010000418">
    <property type="protein sequence ID" value="KAJ9600514.1"/>
    <property type="molecule type" value="Genomic_DNA"/>
</dbReference>
<keyword evidence="2" id="KW-1185">Reference proteome</keyword>
<feature type="non-terminal residue" evidence="1">
    <location>
        <position position="1"/>
    </location>
</feature>
<name>A0AAD8AK38_DIPPU</name>
<protein>
    <submittedName>
        <fullName evidence="1">Uncharacterized protein</fullName>
    </submittedName>
</protein>
<gene>
    <name evidence="1" type="ORF">L9F63_009204</name>
</gene>
<evidence type="ECO:0000313" key="1">
    <source>
        <dbReference type="EMBL" id="KAJ9600514.1"/>
    </source>
</evidence>
<reference evidence="1" key="1">
    <citation type="journal article" date="2023" name="IScience">
        <title>Live-bearing cockroach genome reveals convergent evolutionary mechanisms linked to viviparity in insects and beyond.</title>
        <authorList>
            <person name="Fouks B."/>
            <person name="Harrison M.C."/>
            <person name="Mikhailova A.A."/>
            <person name="Marchal E."/>
            <person name="English S."/>
            <person name="Carruthers M."/>
            <person name="Jennings E.C."/>
            <person name="Chiamaka E.L."/>
            <person name="Frigard R.A."/>
            <person name="Pippel M."/>
            <person name="Attardo G.M."/>
            <person name="Benoit J.B."/>
            <person name="Bornberg-Bauer E."/>
            <person name="Tobe S.S."/>
        </authorList>
    </citation>
    <scope>NUCLEOTIDE SEQUENCE</scope>
    <source>
        <strain evidence="1">Stay&amp;Tobe</strain>
    </source>
</reference>
<dbReference type="Proteomes" id="UP001233999">
    <property type="component" value="Unassembled WGS sequence"/>
</dbReference>
<comment type="caution">
    <text evidence="1">The sequence shown here is derived from an EMBL/GenBank/DDBJ whole genome shotgun (WGS) entry which is preliminary data.</text>
</comment>
<proteinExistence type="predicted"/>
<reference evidence="1" key="2">
    <citation type="submission" date="2023-05" db="EMBL/GenBank/DDBJ databases">
        <authorList>
            <person name="Fouks B."/>
        </authorList>
    </citation>
    <scope>NUCLEOTIDE SEQUENCE</scope>
    <source>
        <strain evidence="1">Stay&amp;Tobe</strain>
        <tissue evidence="1">Testes</tissue>
    </source>
</reference>
<dbReference type="AlphaFoldDB" id="A0AAD8AK38"/>
<accession>A0AAD8AK38</accession>
<feature type="non-terminal residue" evidence="1">
    <location>
        <position position="51"/>
    </location>
</feature>
<sequence>ESILVKCMMGSLAGLIIPIRPFVNLQGSRCLFHSLPYRRTPPLKIFLSILR</sequence>
<organism evidence="1 2">
    <name type="scientific">Diploptera punctata</name>
    <name type="common">Pacific beetle cockroach</name>
    <dbReference type="NCBI Taxonomy" id="6984"/>
    <lineage>
        <taxon>Eukaryota</taxon>
        <taxon>Metazoa</taxon>
        <taxon>Ecdysozoa</taxon>
        <taxon>Arthropoda</taxon>
        <taxon>Hexapoda</taxon>
        <taxon>Insecta</taxon>
        <taxon>Pterygota</taxon>
        <taxon>Neoptera</taxon>
        <taxon>Polyneoptera</taxon>
        <taxon>Dictyoptera</taxon>
        <taxon>Blattodea</taxon>
        <taxon>Blaberoidea</taxon>
        <taxon>Blaberidae</taxon>
        <taxon>Diplopterinae</taxon>
        <taxon>Diploptera</taxon>
    </lineage>
</organism>